<organism evidence="2 3">
    <name type="scientific">Aspergillus bombycis</name>
    <dbReference type="NCBI Taxonomy" id="109264"/>
    <lineage>
        <taxon>Eukaryota</taxon>
        <taxon>Fungi</taxon>
        <taxon>Dikarya</taxon>
        <taxon>Ascomycota</taxon>
        <taxon>Pezizomycotina</taxon>
        <taxon>Eurotiomycetes</taxon>
        <taxon>Eurotiomycetidae</taxon>
        <taxon>Eurotiales</taxon>
        <taxon>Aspergillaceae</taxon>
        <taxon>Aspergillus</taxon>
    </lineage>
</organism>
<accession>A0A1F8AAV0</accession>
<dbReference type="EMBL" id="LYCR01000013">
    <property type="protein sequence ID" value="OGM48833.1"/>
    <property type="molecule type" value="Genomic_DNA"/>
</dbReference>
<reference evidence="2 3" key="1">
    <citation type="journal article" date="2016" name="Genome Biol. Evol.">
        <title>Draft genome sequence of an aflatoxigenic Aspergillus species, A. bombycis.</title>
        <authorList>
            <person name="Moore G.G."/>
            <person name="Mack B.M."/>
            <person name="Beltz S.B."/>
            <person name="Gilbert M.K."/>
        </authorList>
    </citation>
    <scope>NUCLEOTIDE SEQUENCE [LARGE SCALE GENOMIC DNA]</scope>
    <source>
        <strain evidence="3">NRRL 26010</strain>
    </source>
</reference>
<evidence type="ECO:0000313" key="2">
    <source>
        <dbReference type="EMBL" id="OGM48833.1"/>
    </source>
</evidence>
<evidence type="ECO:0000313" key="3">
    <source>
        <dbReference type="Proteomes" id="UP000179179"/>
    </source>
</evidence>
<comment type="caution">
    <text evidence="2">The sequence shown here is derived from an EMBL/GenBank/DDBJ whole genome shotgun (WGS) entry which is preliminary data.</text>
</comment>
<feature type="compositionally biased region" description="Polar residues" evidence="1">
    <location>
        <begin position="70"/>
        <end position="79"/>
    </location>
</feature>
<proteinExistence type="predicted"/>
<dbReference type="AlphaFoldDB" id="A0A1F8AAV0"/>
<dbReference type="RefSeq" id="XP_022392550.1">
    <property type="nucleotide sequence ID" value="XM_022530148.1"/>
</dbReference>
<protein>
    <submittedName>
        <fullName evidence="2">Uncharacterized protein</fullName>
    </submittedName>
</protein>
<evidence type="ECO:0000256" key="1">
    <source>
        <dbReference type="SAM" id="MobiDB-lite"/>
    </source>
</evidence>
<dbReference type="OrthoDB" id="4462099at2759"/>
<keyword evidence="3" id="KW-1185">Reference proteome</keyword>
<dbReference type="GeneID" id="34446408"/>
<name>A0A1F8AAV0_9EURO</name>
<dbReference type="Proteomes" id="UP000179179">
    <property type="component" value="Unassembled WGS sequence"/>
</dbReference>
<gene>
    <name evidence="2" type="ORF">ABOM_003018</name>
</gene>
<sequence>MSTPQRLNSPNNEQRTIQLPVDPERGIGLATVVYARNGHIEHQSRHFQDDRIFPADMVASRNERQDTEGQDSTDINSECSLFDDGESQEQAEKGCHCYRDTEVDESSSVFNGDVVNGMKPASVRKHHMHGGSVKRNSRLVNGDLDRQSFLAFFCRD</sequence>
<feature type="region of interest" description="Disordered" evidence="1">
    <location>
        <begin position="56"/>
        <end position="87"/>
    </location>
</feature>